<evidence type="ECO:0008006" key="6">
    <source>
        <dbReference type="Google" id="ProtNLM"/>
    </source>
</evidence>
<reference evidence="4" key="2">
    <citation type="submission" date="2005-06" db="EMBL/GenBank/DDBJ databases">
        <title>Sequencing of the draft genome and assembly of Crocosphaera watsonii WH 8501.</title>
        <authorList>
            <consortium name="US DOE Joint Genome Institute (JGI-PGF)"/>
            <person name="Copeland A."/>
            <person name="Lucas S."/>
            <person name="Lapidus A."/>
            <person name="Barry K."/>
            <person name="Detter C."/>
            <person name="Glavina T."/>
            <person name="Hammon N."/>
            <person name="Israni S."/>
            <person name="Pitluck S."/>
            <person name="Richardson P."/>
        </authorList>
    </citation>
    <scope>NUCLEOTIDE SEQUENCE [LARGE SCALE GENOMIC DNA]</scope>
    <source>
        <strain evidence="4">WH 8501</strain>
    </source>
</reference>
<dbReference type="EMBL" id="AADV02000111">
    <property type="protein sequence ID" value="EAM48851.1"/>
    <property type="molecule type" value="Genomic_DNA"/>
</dbReference>
<reference evidence="4" key="1">
    <citation type="submission" date="2004-02" db="EMBL/GenBank/DDBJ databases">
        <authorList>
            <consortium name="DOE Joint Genome Institute"/>
        </authorList>
    </citation>
    <scope>NUCLEOTIDE SEQUENCE [LARGE SCALE GENOMIC DNA]</scope>
    <source>
        <strain evidence="4">WH 8501</strain>
    </source>
</reference>
<keyword evidence="3" id="KW-0089">Bile pigment</keyword>
<evidence type="ECO:0000313" key="4">
    <source>
        <dbReference type="EMBL" id="EAM48851.1"/>
    </source>
</evidence>
<evidence type="ECO:0000313" key="5">
    <source>
        <dbReference type="Proteomes" id="UP000003922"/>
    </source>
</evidence>
<name>Q4BY68_CROWT</name>
<dbReference type="InterPro" id="IPR009050">
    <property type="entry name" value="Globin-like_sf"/>
</dbReference>
<dbReference type="RefSeq" id="WP_007307389.1">
    <property type="nucleotide sequence ID" value="NZ_AADV02000111.1"/>
</dbReference>
<dbReference type="KEGG" id="cwa:CwatDRAFT_1625"/>
<keyword evidence="5" id="KW-1185">Reference proteome</keyword>
<dbReference type="Gene3D" id="1.10.490.20">
    <property type="entry name" value="Phycocyanins"/>
    <property type="match status" value="1"/>
</dbReference>
<comment type="similarity">
    <text evidence="1">Belongs to the phycobiliprotein family.</text>
</comment>
<proteinExistence type="inferred from homology"/>
<dbReference type="InterPro" id="IPR012128">
    <property type="entry name" value="Phycobilisome_asu/bsu"/>
</dbReference>
<accession>Q4BY68</accession>
<sequence length="154" mass="18168">MLTQLTTLAEKSDGRYASDAELEFLKDYLEEIDKRIQTYDKIRNNEDKLIEQIGVKTKSKNPYLFDKYGKDLSSISERGRRHTMRFLATAMLFNETDKLRHKLLWQSIIMRAFKDENPSNLTYQMMGEVMNEQFNDEEMKLIKPGVQLVQTMLS</sequence>
<evidence type="ECO:0000256" key="1">
    <source>
        <dbReference type="ARBA" id="ARBA00008182"/>
    </source>
</evidence>
<dbReference type="OrthoDB" id="423955at2"/>
<dbReference type="AlphaFoldDB" id="Q4BY68"/>
<organism evidence="4 5">
    <name type="scientific">Crocosphaera watsonii WH 8501</name>
    <dbReference type="NCBI Taxonomy" id="165597"/>
    <lineage>
        <taxon>Bacteria</taxon>
        <taxon>Bacillati</taxon>
        <taxon>Cyanobacteriota</taxon>
        <taxon>Cyanophyceae</taxon>
        <taxon>Oscillatoriophycideae</taxon>
        <taxon>Chroococcales</taxon>
        <taxon>Aphanothecaceae</taxon>
        <taxon>Crocosphaera</taxon>
    </lineage>
</organism>
<dbReference type="Proteomes" id="UP000003922">
    <property type="component" value="Unassembled WGS sequence"/>
</dbReference>
<evidence type="ECO:0000256" key="2">
    <source>
        <dbReference type="ARBA" id="ARBA00022991"/>
    </source>
</evidence>
<dbReference type="InterPro" id="IPR038719">
    <property type="entry name" value="Phycobilisome_asu/bsu_sf"/>
</dbReference>
<dbReference type="CDD" id="cd08919">
    <property type="entry name" value="PBP-like"/>
    <property type="match status" value="1"/>
</dbReference>
<dbReference type="SUPFAM" id="SSF46458">
    <property type="entry name" value="Globin-like"/>
    <property type="match status" value="1"/>
</dbReference>
<dbReference type="GO" id="GO:0030089">
    <property type="term" value="C:phycobilisome"/>
    <property type="evidence" value="ECO:0007669"/>
    <property type="project" value="InterPro"/>
</dbReference>
<reference evidence="4" key="3">
    <citation type="submission" date="2016-12" db="EMBL/GenBank/DDBJ databases">
        <title>Annotation of the draft genome assembly of Crocosphaera watsonii WH 8501.</title>
        <authorList>
            <consortium name="US DOE Joint Genome Institute (JGI-ORNL)"/>
            <person name="Larimer F."/>
            <person name="Land M."/>
        </authorList>
    </citation>
    <scope>NUCLEOTIDE SEQUENCE</scope>
    <source>
        <strain evidence="4">WH 8501</strain>
    </source>
</reference>
<evidence type="ECO:0000256" key="3">
    <source>
        <dbReference type="ARBA" id="ARBA00023307"/>
    </source>
</evidence>
<keyword evidence="2" id="KW-0157">Chromophore</keyword>
<dbReference type="Pfam" id="PF00502">
    <property type="entry name" value="Phycobilisome"/>
    <property type="match status" value="1"/>
</dbReference>
<protein>
    <recommendedName>
        <fullName evidence="6">Phycobilisome protein</fullName>
    </recommendedName>
</protein>
<comment type="caution">
    <text evidence="4">The sequence shown here is derived from an EMBL/GenBank/DDBJ whole genome shotgun (WGS) entry which is preliminary data.</text>
</comment>
<gene>
    <name evidence="4" type="ORF">CwatDRAFT_1625</name>
</gene>
<dbReference type="GO" id="GO:0015979">
    <property type="term" value="P:photosynthesis"/>
    <property type="evidence" value="ECO:0007669"/>
    <property type="project" value="InterPro"/>
</dbReference>